<dbReference type="PROSITE" id="PS00978">
    <property type="entry name" value="FAD_G3PDH_2"/>
    <property type="match status" value="1"/>
</dbReference>
<dbReference type="GO" id="GO:0046168">
    <property type="term" value="P:glycerol-3-phosphate catabolic process"/>
    <property type="evidence" value="ECO:0007669"/>
    <property type="project" value="TreeGrafter"/>
</dbReference>
<evidence type="ECO:0000259" key="8">
    <source>
        <dbReference type="Pfam" id="PF16901"/>
    </source>
</evidence>
<evidence type="ECO:0000259" key="7">
    <source>
        <dbReference type="Pfam" id="PF01266"/>
    </source>
</evidence>
<dbReference type="SUPFAM" id="SSF51905">
    <property type="entry name" value="FAD/NAD(P)-binding domain"/>
    <property type="match status" value="1"/>
</dbReference>
<dbReference type="PANTHER" id="PTHR11985:SF15">
    <property type="entry name" value="GLYCEROL-3-PHOSPHATE DEHYDROGENASE, MITOCHONDRIAL"/>
    <property type="match status" value="1"/>
</dbReference>
<evidence type="ECO:0000313" key="10">
    <source>
        <dbReference type="Proteomes" id="UP000190130"/>
    </source>
</evidence>
<evidence type="ECO:0000256" key="2">
    <source>
        <dbReference type="ARBA" id="ARBA00007330"/>
    </source>
</evidence>
<evidence type="ECO:0000256" key="3">
    <source>
        <dbReference type="ARBA" id="ARBA00022630"/>
    </source>
</evidence>
<evidence type="ECO:0000256" key="6">
    <source>
        <dbReference type="RuleBase" id="RU361217"/>
    </source>
</evidence>
<keyword evidence="3 6" id="KW-0285">Flavoprotein</keyword>
<sequence length="535" mass="59135">MWCRRGQSWMAPLPISAQASQKTSMASETTSPTAGFGVDPGSAYDLAVIGGGINGCGIARDAAGRGASVVLFEKDDLASATSSRSTKLIHGGLRYLEYYEFRLVREALMERERLWAIAPHIIRPLRFVLPHHKGLRPAWLLRLGLFLYDHIGGRKLLPATRTLDLAHDAAGKPLKDNQAKAFEYSDCWVEDARLVVLNAMDAAVRGTAIHTRTRVAAAHRENGLWRLETEGPEGRRTVWAKALVNAAGPWVGEVLSGVIHTNARAGVRMVQGSHIVVPRLYEHDRCYIFQNADGRIVFAIPYEQDFTLIGTTDRDYHGDPAEVAATPEEIAYLCAAASEYFRQPVTPESVVWTYSGVRPLYDDGASKAQEATRDYVLTLDAPEGSAPLLSVFGGKITTYRRLAESALAKLAPHAPWAARAAWTMTGALPGGDFPVGGFDRLVDEITATCPWLERRAATRLARSYGTRAHDILAGARSPTDLGRHFGADLYESEVRYLMRNEWARRAEDVLWRRSKLGLRLTPQEREALDDFMQQA</sequence>
<dbReference type="InterPro" id="IPR031656">
    <property type="entry name" value="DAO_C"/>
</dbReference>
<dbReference type="InterPro" id="IPR036188">
    <property type="entry name" value="FAD/NAD-bd_sf"/>
</dbReference>
<dbReference type="Proteomes" id="UP000190130">
    <property type="component" value="Unassembled WGS sequence"/>
</dbReference>
<dbReference type="EC" id="1.1.5.3" evidence="6"/>
<comment type="cofactor">
    <cofactor evidence="1 6">
        <name>FAD</name>
        <dbReference type="ChEBI" id="CHEBI:57692"/>
    </cofactor>
</comment>
<dbReference type="Gene3D" id="3.30.9.10">
    <property type="entry name" value="D-Amino Acid Oxidase, subunit A, domain 2"/>
    <property type="match status" value="1"/>
</dbReference>
<dbReference type="EMBL" id="FUYX01000017">
    <property type="protein sequence ID" value="SKC13398.1"/>
    <property type="molecule type" value="Genomic_DNA"/>
</dbReference>
<dbReference type="AlphaFoldDB" id="A0A1T5GYE6"/>
<keyword evidence="4" id="KW-0274">FAD</keyword>
<evidence type="ECO:0000256" key="5">
    <source>
        <dbReference type="ARBA" id="ARBA00023002"/>
    </source>
</evidence>
<dbReference type="NCBIfam" id="NF008899">
    <property type="entry name" value="PRK12266.1"/>
    <property type="match status" value="1"/>
</dbReference>
<evidence type="ECO:0000256" key="1">
    <source>
        <dbReference type="ARBA" id="ARBA00001974"/>
    </source>
</evidence>
<comment type="similarity">
    <text evidence="2 6">Belongs to the FAD-dependent glycerol-3-phosphate dehydrogenase family.</text>
</comment>
<dbReference type="InterPro" id="IPR000447">
    <property type="entry name" value="G3P_DH_FAD-dep"/>
</dbReference>
<feature type="domain" description="FAD dependent oxidoreductase" evidence="7">
    <location>
        <begin position="45"/>
        <end position="400"/>
    </location>
</feature>
<gene>
    <name evidence="9" type="ORF">SAMN05660750_04588</name>
</gene>
<feature type="domain" description="Alpha-glycerophosphate oxidase C-terminal" evidence="8">
    <location>
        <begin position="423"/>
        <end position="530"/>
    </location>
</feature>
<dbReference type="PROSITE" id="PS00977">
    <property type="entry name" value="FAD_G3PDH_1"/>
    <property type="match status" value="1"/>
</dbReference>
<reference evidence="9 10" key="1">
    <citation type="submission" date="2017-02" db="EMBL/GenBank/DDBJ databases">
        <authorList>
            <person name="Peterson S.W."/>
        </authorList>
    </citation>
    <scope>NUCLEOTIDE SEQUENCE [LARGE SCALE GENOMIC DNA]</scope>
    <source>
        <strain evidence="9 10">DSM 9653</strain>
    </source>
</reference>
<evidence type="ECO:0000313" key="9">
    <source>
        <dbReference type="EMBL" id="SKC13398.1"/>
    </source>
</evidence>
<proteinExistence type="inferred from homology"/>
<dbReference type="InterPro" id="IPR006076">
    <property type="entry name" value="FAD-dep_OxRdtase"/>
</dbReference>
<dbReference type="Gene3D" id="1.10.8.870">
    <property type="entry name" value="Alpha-glycerophosphate oxidase, cap domain"/>
    <property type="match status" value="1"/>
</dbReference>
<dbReference type="GO" id="GO:0009331">
    <property type="term" value="C:glycerol-3-phosphate dehydrogenase (FAD) complex"/>
    <property type="evidence" value="ECO:0007669"/>
    <property type="project" value="UniProtKB-UniRule"/>
</dbReference>
<dbReference type="GO" id="GO:0004368">
    <property type="term" value="F:glycerol-3-phosphate dehydrogenase (quinone) activity"/>
    <property type="evidence" value="ECO:0007669"/>
    <property type="project" value="UniProtKB-EC"/>
</dbReference>
<organism evidence="9 10">
    <name type="scientific">Bosea thiooxidans</name>
    <dbReference type="NCBI Taxonomy" id="53254"/>
    <lineage>
        <taxon>Bacteria</taxon>
        <taxon>Pseudomonadati</taxon>
        <taxon>Pseudomonadota</taxon>
        <taxon>Alphaproteobacteria</taxon>
        <taxon>Hyphomicrobiales</taxon>
        <taxon>Boseaceae</taxon>
        <taxon>Bosea</taxon>
    </lineage>
</organism>
<name>A0A1T5GYE6_9HYPH</name>
<dbReference type="Gene3D" id="3.50.50.60">
    <property type="entry name" value="FAD/NAD(P)-binding domain"/>
    <property type="match status" value="1"/>
</dbReference>
<accession>A0A1T5GYE6</accession>
<dbReference type="InterPro" id="IPR038299">
    <property type="entry name" value="DAO_C_sf"/>
</dbReference>
<protein>
    <recommendedName>
        <fullName evidence="6">Glycerol-3-phosphate dehydrogenase</fullName>
        <ecNumber evidence="6">1.1.5.3</ecNumber>
    </recommendedName>
</protein>
<dbReference type="Gene3D" id="6.10.250.1890">
    <property type="match status" value="1"/>
</dbReference>
<dbReference type="PANTHER" id="PTHR11985">
    <property type="entry name" value="GLYCEROL-3-PHOSPHATE DEHYDROGENASE"/>
    <property type="match status" value="1"/>
</dbReference>
<dbReference type="Pfam" id="PF16901">
    <property type="entry name" value="DAO_C"/>
    <property type="match status" value="1"/>
</dbReference>
<comment type="catalytic activity">
    <reaction evidence="6">
        <text>a quinone + sn-glycerol 3-phosphate = dihydroxyacetone phosphate + a quinol</text>
        <dbReference type="Rhea" id="RHEA:18977"/>
        <dbReference type="ChEBI" id="CHEBI:24646"/>
        <dbReference type="ChEBI" id="CHEBI:57597"/>
        <dbReference type="ChEBI" id="CHEBI:57642"/>
        <dbReference type="ChEBI" id="CHEBI:132124"/>
        <dbReference type="EC" id="1.1.5.3"/>
    </reaction>
</comment>
<dbReference type="NCBIfam" id="NF009906">
    <property type="entry name" value="PRK13369.1"/>
    <property type="match status" value="1"/>
</dbReference>
<dbReference type="Pfam" id="PF01266">
    <property type="entry name" value="DAO"/>
    <property type="match status" value="1"/>
</dbReference>
<dbReference type="PRINTS" id="PR01001">
    <property type="entry name" value="FADG3PDH"/>
</dbReference>
<evidence type="ECO:0000256" key="4">
    <source>
        <dbReference type="ARBA" id="ARBA00022827"/>
    </source>
</evidence>
<keyword evidence="5 6" id="KW-0560">Oxidoreductase</keyword>